<feature type="domain" description="Tetrapyrrole methylase" evidence="6">
    <location>
        <begin position="4"/>
        <end position="201"/>
    </location>
</feature>
<dbReference type="InterPro" id="IPR014777">
    <property type="entry name" value="4pyrrole_Mease_sub1"/>
</dbReference>
<dbReference type="HAMAP" id="MF_01877">
    <property type="entry name" value="16SrRNA_methyltr_I"/>
    <property type="match status" value="1"/>
</dbReference>
<gene>
    <name evidence="7" type="ORF">METZ01_LOCUS143342</name>
</gene>
<dbReference type="Gene3D" id="3.30.950.10">
    <property type="entry name" value="Methyltransferase, Cobalt-precorrin-4 Transmethylase, Domain 2"/>
    <property type="match status" value="1"/>
</dbReference>
<dbReference type="PANTHER" id="PTHR46111:SF1">
    <property type="entry name" value="RIBOSOMAL RNA SMALL SUBUNIT METHYLTRANSFERASE I"/>
    <property type="match status" value="1"/>
</dbReference>
<dbReference type="SUPFAM" id="SSF53790">
    <property type="entry name" value="Tetrapyrrole methylase"/>
    <property type="match status" value="1"/>
</dbReference>
<sequence>MSILYIVATPIGNLRDTSARALETLQSVDFIASEDTRVTRKLLSHYDIKTRTISFNRINANQRIPILLKHLESMDLALTSDAGTPGISDPGHELIAAIDQTMTQVIPIPGPSAVTAILSAAPFPTDRFYFTGFAPRKKVELDQLINTGSVLSVPIVMFESPKRVIGLLSYLENKIPNTKIFIMREITKRFEDSFYGTVTEAKNHFLEPRGEFTIVLAPILESHSTFDLQGLERLVHSLEDSGLKPRDIAKSISSITQMSNSEAYKMVVEGRSAVRDDH</sequence>
<dbReference type="PIRSF" id="PIRSF005917">
    <property type="entry name" value="MTase_YraL"/>
    <property type="match status" value="1"/>
</dbReference>
<dbReference type="CDD" id="cd11648">
    <property type="entry name" value="RsmI"/>
    <property type="match status" value="1"/>
</dbReference>
<reference evidence="7" key="1">
    <citation type="submission" date="2018-05" db="EMBL/GenBank/DDBJ databases">
        <authorList>
            <person name="Lanie J.A."/>
            <person name="Ng W.-L."/>
            <person name="Kazmierczak K.M."/>
            <person name="Andrzejewski T.M."/>
            <person name="Davidsen T.M."/>
            <person name="Wayne K.J."/>
            <person name="Tettelin H."/>
            <person name="Glass J.I."/>
            <person name="Rusch D."/>
            <person name="Podicherti R."/>
            <person name="Tsui H.-C.T."/>
            <person name="Winkler M.E."/>
        </authorList>
    </citation>
    <scope>NUCLEOTIDE SEQUENCE</scope>
</reference>
<dbReference type="GO" id="GO:0032259">
    <property type="term" value="P:methylation"/>
    <property type="evidence" value="ECO:0007669"/>
    <property type="project" value="UniProtKB-KW"/>
</dbReference>
<evidence type="ECO:0000313" key="7">
    <source>
        <dbReference type="EMBL" id="SVA90488.1"/>
    </source>
</evidence>
<evidence type="ECO:0000256" key="5">
    <source>
        <dbReference type="ARBA" id="ARBA00022691"/>
    </source>
</evidence>
<dbReference type="InterPro" id="IPR008189">
    <property type="entry name" value="rRNA_ssu_MeTfrase_I"/>
</dbReference>
<dbReference type="PANTHER" id="PTHR46111">
    <property type="entry name" value="RIBOSOMAL RNA SMALL SUBUNIT METHYLTRANSFERASE I"/>
    <property type="match status" value="1"/>
</dbReference>
<evidence type="ECO:0000256" key="3">
    <source>
        <dbReference type="ARBA" id="ARBA00022603"/>
    </source>
</evidence>
<keyword evidence="5" id="KW-0949">S-adenosyl-L-methionine</keyword>
<dbReference type="NCBIfam" id="TIGR00096">
    <property type="entry name" value="16S rRNA (cytidine(1402)-2'-O)-methyltransferase"/>
    <property type="match status" value="1"/>
</dbReference>
<dbReference type="Gene3D" id="3.40.1010.10">
    <property type="entry name" value="Cobalt-precorrin-4 Transmethylase, Domain 1"/>
    <property type="match status" value="1"/>
</dbReference>
<dbReference type="PROSITE" id="PS01296">
    <property type="entry name" value="RSMI"/>
    <property type="match status" value="1"/>
</dbReference>
<keyword evidence="1" id="KW-0963">Cytoplasm</keyword>
<organism evidence="7">
    <name type="scientific">marine metagenome</name>
    <dbReference type="NCBI Taxonomy" id="408172"/>
    <lineage>
        <taxon>unclassified sequences</taxon>
        <taxon>metagenomes</taxon>
        <taxon>ecological metagenomes</taxon>
    </lineage>
</organism>
<evidence type="ECO:0000256" key="4">
    <source>
        <dbReference type="ARBA" id="ARBA00022679"/>
    </source>
</evidence>
<dbReference type="InterPro" id="IPR014776">
    <property type="entry name" value="4pyrrole_Mease_sub2"/>
</dbReference>
<dbReference type="GO" id="GO:0008168">
    <property type="term" value="F:methyltransferase activity"/>
    <property type="evidence" value="ECO:0007669"/>
    <property type="project" value="UniProtKB-KW"/>
</dbReference>
<dbReference type="InterPro" id="IPR018063">
    <property type="entry name" value="SAM_MeTrfase_RsmI_CS"/>
</dbReference>
<accession>A0A381ZMC5</accession>
<keyword evidence="4" id="KW-0808">Transferase</keyword>
<dbReference type="InterPro" id="IPR000878">
    <property type="entry name" value="4pyrrol_Mease"/>
</dbReference>
<keyword evidence="2" id="KW-0698">rRNA processing</keyword>
<dbReference type="AlphaFoldDB" id="A0A381ZMC5"/>
<proteinExistence type="inferred from homology"/>
<evidence type="ECO:0000256" key="1">
    <source>
        <dbReference type="ARBA" id="ARBA00022490"/>
    </source>
</evidence>
<keyword evidence="3" id="KW-0489">Methyltransferase</keyword>
<dbReference type="EMBL" id="UINC01021920">
    <property type="protein sequence ID" value="SVA90488.1"/>
    <property type="molecule type" value="Genomic_DNA"/>
</dbReference>
<dbReference type="Pfam" id="PF00590">
    <property type="entry name" value="TP_methylase"/>
    <property type="match status" value="1"/>
</dbReference>
<evidence type="ECO:0000256" key="2">
    <source>
        <dbReference type="ARBA" id="ARBA00022552"/>
    </source>
</evidence>
<dbReference type="InterPro" id="IPR035996">
    <property type="entry name" value="4pyrrol_Methylase_sf"/>
</dbReference>
<dbReference type="GO" id="GO:0006364">
    <property type="term" value="P:rRNA processing"/>
    <property type="evidence" value="ECO:0007669"/>
    <property type="project" value="UniProtKB-KW"/>
</dbReference>
<protein>
    <recommendedName>
        <fullName evidence="6">Tetrapyrrole methylase domain-containing protein</fullName>
    </recommendedName>
</protein>
<evidence type="ECO:0000259" key="6">
    <source>
        <dbReference type="Pfam" id="PF00590"/>
    </source>
</evidence>
<name>A0A381ZMC5_9ZZZZ</name>